<dbReference type="EMBL" id="CAFBOK010000243">
    <property type="protein sequence ID" value="CAB4997121.1"/>
    <property type="molecule type" value="Genomic_DNA"/>
</dbReference>
<reference evidence="1" key="1">
    <citation type="submission" date="2020-05" db="EMBL/GenBank/DDBJ databases">
        <authorList>
            <person name="Chiriac C."/>
            <person name="Salcher M."/>
            <person name="Ghai R."/>
            <person name="Kavagutti S V."/>
        </authorList>
    </citation>
    <scope>NUCLEOTIDE SEQUENCE</scope>
</reference>
<name>A0A6J7NVJ2_9ZZZZ</name>
<evidence type="ECO:0000313" key="1">
    <source>
        <dbReference type="EMBL" id="CAB4997121.1"/>
    </source>
</evidence>
<gene>
    <name evidence="1" type="ORF">UFOPK3927_01656</name>
</gene>
<accession>A0A6J7NVJ2</accession>
<dbReference type="AlphaFoldDB" id="A0A6J7NVJ2"/>
<protein>
    <submittedName>
        <fullName evidence="1">Unannotated protein</fullName>
    </submittedName>
</protein>
<organism evidence="1">
    <name type="scientific">freshwater metagenome</name>
    <dbReference type="NCBI Taxonomy" id="449393"/>
    <lineage>
        <taxon>unclassified sequences</taxon>
        <taxon>metagenomes</taxon>
        <taxon>ecological metagenomes</taxon>
    </lineage>
</organism>
<sequence>MASGVTNECGHRFDAMFIEDAMKKFLALCERFVPRNLSPGFTLADHGHTNAIGVFVQSAECRALGADESL</sequence>
<proteinExistence type="predicted"/>